<dbReference type="Pfam" id="PF12849">
    <property type="entry name" value="PBP_like_2"/>
    <property type="match status" value="1"/>
</dbReference>
<dbReference type="Proteomes" id="UP000665020">
    <property type="component" value="Chromosome"/>
</dbReference>
<feature type="domain" description="PBP" evidence="1">
    <location>
        <begin position="26"/>
        <end position="246"/>
    </location>
</feature>
<dbReference type="PANTHER" id="PTHR37945">
    <property type="entry name" value="EXTRACELLULAR TUNGSTATE BINDING PROTEIN"/>
    <property type="match status" value="1"/>
</dbReference>
<protein>
    <submittedName>
        <fullName evidence="2">Tungsten ABC transporter substrate-binding protein</fullName>
    </submittedName>
</protein>
<accession>A0A8A7KF57</accession>
<reference evidence="2" key="1">
    <citation type="submission" date="2019-12" db="EMBL/GenBank/DDBJ databases">
        <authorList>
            <person name="zhang j."/>
            <person name="sun C.M."/>
        </authorList>
    </citation>
    <scope>NUCLEOTIDE SEQUENCE</scope>
    <source>
        <strain evidence="2">NS-1</strain>
    </source>
</reference>
<organism evidence="2 3">
    <name type="scientific">Iocasia fonsfrigidae</name>
    <dbReference type="NCBI Taxonomy" id="2682810"/>
    <lineage>
        <taxon>Bacteria</taxon>
        <taxon>Bacillati</taxon>
        <taxon>Bacillota</taxon>
        <taxon>Clostridia</taxon>
        <taxon>Halanaerobiales</taxon>
        <taxon>Halanaerobiaceae</taxon>
        <taxon>Iocasia</taxon>
    </lineage>
</organism>
<dbReference type="KEGG" id="ifn:GM661_13480"/>
<name>A0A8A7KF57_9FIRM</name>
<keyword evidence="3" id="KW-1185">Reference proteome</keyword>
<evidence type="ECO:0000313" key="2">
    <source>
        <dbReference type="EMBL" id="QTM00042.1"/>
    </source>
</evidence>
<dbReference type="PANTHER" id="PTHR37945:SF1">
    <property type="entry name" value="EXTRACELLULAR TUNGSTATE BINDING PROTEIN"/>
    <property type="match status" value="1"/>
</dbReference>
<dbReference type="Gene3D" id="3.40.190.10">
    <property type="entry name" value="Periplasmic binding protein-like II"/>
    <property type="match status" value="2"/>
</dbReference>
<proteinExistence type="predicted"/>
<evidence type="ECO:0000313" key="3">
    <source>
        <dbReference type="Proteomes" id="UP000665020"/>
    </source>
</evidence>
<evidence type="ECO:0000259" key="1">
    <source>
        <dbReference type="Pfam" id="PF12849"/>
    </source>
</evidence>
<gene>
    <name evidence="2" type="ORF">GM661_13480</name>
</gene>
<dbReference type="SUPFAM" id="SSF53850">
    <property type="entry name" value="Periplasmic binding protein-like II"/>
    <property type="match status" value="1"/>
</dbReference>
<dbReference type="EMBL" id="CP046640">
    <property type="protein sequence ID" value="QTM00042.1"/>
    <property type="molecule type" value="Genomic_DNA"/>
</dbReference>
<sequence length="268" mass="29300">MTLVFVLVCLMALVVVGYVSGVKDQRLIMATTTSTDNSGLLDQLIPAFEKGRNIRVDVVAVGTGKALELGRNGDADVLLVHAKSAELEFIDNGYGVNRQEVMYNDFIVLGPKDDPANIKGNSDALAVFKKIAAAEAAFVSRGDDSGTNKKELSIWKEAGIEPQGSWYQETGQGMGASLTIANEKQAYILADRGTYLAYKDKIELEILSEGDPLFFNLYGVMAVNPEKHEGINYDGAMEFIEFIMSKKGQEIIRDFTVSGERLFNPLNL</sequence>
<dbReference type="AlphaFoldDB" id="A0A8A7KF57"/>
<dbReference type="InterPro" id="IPR024370">
    <property type="entry name" value="PBP_domain"/>
</dbReference>
<dbReference type="InterPro" id="IPR052738">
    <property type="entry name" value="ABC-Tungstate_binding"/>
</dbReference>